<organism evidence="1 2">
    <name type="scientific">Sphingomonas oleivorans</name>
    <dbReference type="NCBI Taxonomy" id="1735121"/>
    <lineage>
        <taxon>Bacteria</taxon>
        <taxon>Pseudomonadati</taxon>
        <taxon>Pseudomonadota</taxon>
        <taxon>Alphaproteobacteria</taxon>
        <taxon>Sphingomonadales</taxon>
        <taxon>Sphingomonadaceae</taxon>
        <taxon>Sphingomonas</taxon>
    </lineage>
</organism>
<dbReference type="InterPro" id="IPR007709">
    <property type="entry name" value="N-FG_amidohydro"/>
</dbReference>
<reference evidence="1 2" key="1">
    <citation type="submission" date="2017-09" db="EMBL/GenBank/DDBJ databases">
        <title>Sphingomonas panjinensis sp.nov., isolated from oil-contaminated soil.</title>
        <authorList>
            <person name="Wang L."/>
            <person name="Chen L."/>
        </authorList>
    </citation>
    <scope>NUCLEOTIDE SEQUENCE [LARGE SCALE GENOMIC DNA]</scope>
    <source>
        <strain evidence="1 2">FW-11</strain>
    </source>
</reference>
<dbReference type="RefSeq" id="WP_107968588.1">
    <property type="nucleotide sequence ID" value="NZ_NWBU01000010.1"/>
</dbReference>
<accession>A0A2T5FWU8</accession>
<dbReference type="InterPro" id="IPR011227">
    <property type="entry name" value="UCP029730"/>
</dbReference>
<dbReference type="Gene3D" id="3.40.630.40">
    <property type="entry name" value="Zn-dependent exopeptidases"/>
    <property type="match status" value="1"/>
</dbReference>
<comment type="caution">
    <text evidence="1">The sequence shown here is derived from an EMBL/GenBank/DDBJ whole genome shotgun (WGS) entry which is preliminary data.</text>
</comment>
<dbReference type="EMBL" id="NWBU01000010">
    <property type="protein sequence ID" value="PTQ10225.1"/>
    <property type="molecule type" value="Genomic_DNA"/>
</dbReference>
<proteinExistence type="predicted"/>
<name>A0A2T5FWU8_9SPHN</name>
<keyword evidence="1" id="KW-0378">Hydrolase</keyword>
<evidence type="ECO:0000313" key="2">
    <source>
        <dbReference type="Proteomes" id="UP000244162"/>
    </source>
</evidence>
<dbReference type="GO" id="GO:0016787">
    <property type="term" value="F:hydrolase activity"/>
    <property type="evidence" value="ECO:0007669"/>
    <property type="project" value="UniProtKB-KW"/>
</dbReference>
<dbReference type="PIRSF" id="PIRSF029730">
    <property type="entry name" value="UCP029730"/>
    <property type="match status" value="1"/>
</dbReference>
<protein>
    <submittedName>
        <fullName evidence="1">N-formylglutamate amidohydrolase</fullName>
    </submittedName>
</protein>
<evidence type="ECO:0000313" key="1">
    <source>
        <dbReference type="EMBL" id="PTQ10225.1"/>
    </source>
</evidence>
<dbReference type="SUPFAM" id="SSF53187">
    <property type="entry name" value="Zn-dependent exopeptidases"/>
    <property type="match status" value="1"/>
</dbReference>
<keyword evidence="2" id="KW-1185">Reference proteome</keyword>
<dbReference type="OrthoDB" id="9815326at2"/>
<dbReference type="AlphaFoldDB" id="A0A2T5FWU8"/>
<gene>
    <name evidence="1" type="ORF">CLG96_14025</name>
</gene>
<sequence length="248" mass="26727">MSEIYAPHWTELDGDPAGGMLLIADHASNHVPADLDLGVEAHVLDRHVAIDIGVAPLAHALCDALGCPAVLAGISRLVIDLNREEDAHGLIPATSDGHVISGNSGLDDAARAARVARFWRPYHDHLAHRIEHSAPRLLLSLHSFTPQLETRPQDARPWQIGILYNRDDRAARIAIPLLEEGGIVTGDNLPYSGRVLNATMNRHGEANGIAYLGLEVRQDLICDAHGVALWAARLAPVIRATHLALAEA</sequence>
<dbReference type="Pfam" id="PF05013">
    <property type="entry name" value="FGase"/>
    <property type="match status" value="1"/>
</dbReference>
<dbReference type="Proteomes" id="UP000244162">
    <property type="component" value="Unassembled WGS sequence"/>
</dbReference>